<evidence type="ECO:0000256" key="1">
    <source>
        <dbReference type="SAM" id="Phobius"/>
    </source>
</evidence>
<keyword evidence="1" id="KW-0472">Membrane</keyword>
<feature type="transmembrane region" description="Helical" evidence="1">
    <location>
        <begin position="295"/>
        <end position="314"/>
    </location>
</feature>
<dbReference type="OrthoDB" id="9807745at2"/>
<dbReference type="PANTHER" id="PTHR23028:SF131">
    <property type="entry name" value="BLR2367 PROTEIN"/>
    <property type="match status" value="1"/>
</dbReference>
<gene>
    <name evidence="3" type="ORF">BCF44_1077</name>
</gene>
<keyword evidence="4" id="KW-1185">Reference proteome</keyword>
<accession>A0A3E0HIJ6</accession>
<protein>
    <submittedName>
        <fullName evidence="3">Peptidoglycan/LPS O-acetylase OafA/YrhL</fullName>
    </submittedName>
</protein>
<dbReference type="InterPro" id="IPR002656">
    <property type="entry name" value="Acyl_transf_3_dom"/>
</dbReference>
<feature type="transmembrane region" description="Helical" evidence="1">
    <location>
        <begin position="148"/>
        <end position="166"/>
    </location>
</feature>
<sequence>MSAGRFHSLDVLRAVAVCLVVYCHVVGVWLHQHDVRSTAGSILEGFAADPLALALNVGNLGVVIFFLVSGFIVTHTGFAESPGQYAVKRLLRIYPMLAVAVLLSAALFTIGLHPLSTGDGTDVDPMSLLTNVSLANYLMAPRVVLVDVGWTLVIEVLFYLLLLAALPLLRRAVWPVIVGEVALVAAVLATTHLGGTSYGLLAVNVGYLPALLLGQVVWAVWSRHVSPGTGAALGIAAVAEYVWAGLPGMGRQPTVYHYNLTLAVGFGVFLAVLLAERRLRPIGVVGYLADHSYSLYLLHGLLAIALMNVLYPLVGYPGAVFGGLAATVLGAHLGYRWVERPGMRLARRLGRHWTGLDVRASHPPGHR</sequence>
<organism evidence="3 4">
    <name type="scientific">Kutzneria buriramensis</name>
    <dbReference type="NCBI Taxonomy" id="1045776"/>
    <lineage>
        <taxon>Bacteria</taxon>
        <taxon>Bacillati</taxon>
        <taxon>Actinomycetota</taxon>
        <taxon>Actinomycetes</taxon>
        <taxon>Pseudonocardiales</taxon>
        <taxon>Pseudonocardiaceae</taxon>
        <taxon>Kutzneria</taxon>
    </lineage>
</organism>
<dbReference type="GO" id="GO:0016020">
    <property type="term" value="C:membrane"/>
    <property type="evidence" value="ECO:0007669"/>
    <property type="project" value="TreeGrafter"/>
</dbReference>
<feature type="transmembrane region" description="Helical" evidence="1">
    <location>
        <begin position="320"/>
        <end position="338"/>
    </location>
</feature>
<evidence type="ECO:0000259" key="2">
    <source>
        <dbReference type="Pfam" id="PF01757"/>
    </source>
</evidence>
<feature type="transmembrane region" description="Helical" evidence="1">
    <location>
        <begin position="51"/>
        <end position="73"/>
    </location>
</feature>
<evidence type="ECO:0000313" key="4">
    <source>
        <dbReference type="Proteomes" id="UP000256269"/>
    </source>
</evidence>
<feature type="transmembrane region" description="Helical" evidence="1">
    <location>
        <begin position="173"/>
        <end position="193"/>
    </location>
</feature>
<feature type="transmembrane region" description="Helical" evidence="1">
    <location>
        <begin position="228"/>
        <end position="244"/>
    </location>
</feature>
<dbReference type="PANTHER" id="PTHR23028">
    <property type="entry name" value="ACETYLTRANSFERASE"/>
    <property type="match status" value="1"/>
</dbReference>
<dbReference type="InterPro" id="IPR050879">
    <property type="entry name" value="Acyltransferase_3"/>
</dbReference>
<proteinExistence type="predicted"/>
<dbReference type="GO" id="GO:0000271">
    <property type="term" value="P:polysaccharide biosynthetic process"/>
    <property type="evidence" value="ECO:0007669"/>
    <property type="project" value="TreeGrafter"/>
</dbReference>
<dbReference type="Proteomes" id="UP000256269">
    <property type="component" value="Unassembled WGS sequence"/>
</dbReference>
<feature type="transmembrane region" description="Helical" evidence="1">
    <location>
        <begin position="199"/>
        <end position="221"/>
    </location>
</feature>
<dbReference type="Pfam" id="PF01757">
    <property type="entry name" value="Acyl_transf_3"/>
    <property type="match status" value="1"/>
</dbReference>
<feature type="transmembrane region" description="Helical" evidence="1">
    <location>
        <begin position="12"/>
        <end position="31"/>
    </location>
</feature>
<feature type="transmembrane region" description="Helical" evidence="1">
    <location>
        <begin position="256"/>
        <end position="275"/>
    </location>
</feature>
<name>A0A3E0HIJ6_9PSEU</name>
<feature type="domain" description="Acyltransferase 3" evidence="2">
    <location>
        <begin position="7"/>
        <end position="331"/>
    </location>
</feature>
<feature type="transmembrane region" description="Helical" evidence="1">
    <location>
        <begin position="93"/>
        <end position="112"/>
    </location>
</feature>
<evidence type="ECO:0000313" key="3">
    <source>
        <dbReference type="EMBL" id="REH45875.1"/>
    </source>
</evidence>
<reference evidence="3 4" key="1">
    <citation type="submission" date="2018-08" db="EMBL/GenBank/DDBJ databases">
        <title>Genomic Encyclopedia of Archaeal and Bacterial Type Strains, Phase II (KMG-II): from individual species to whole genera.</title>
        <authorList>
            <person name="Goeker M."/>
        </authorList>
    </citation>
    <scope>NUCLEOTIDE SEQUENCE [LARGE SCALE GENOMIC DNA]</scope>
    <source>
        <strain evidence="3 4">DSM 45791</strain>
    </source>
</reference>
<dbReference type="RefSeq" id="WP_116176055.1">
    <property type="nucleotide sequence ID" value="NZ_CP144375.1"/>
</dbReference>
<comment type="caution">
    <text evidence="3">The sequence shown here is derived from an EMBL/GenBank/DDBJ whole genome shotgun (WGS) entry which is preliminary data.</text>
</comment>
<keyword evidence="1" id="KW-1133">Transmembrane helix</keyword>
<dbReference type="AlphaFoldDB" id="A0A3E0HIJ6"/>
<dbReference type="EMBL" id="QUNO01000007">
    <property type="protein sequence ID" value="REH45875.1"/>
    <property type="molecule type" value="Genomic_DNA"/>
</dbReference>
<dbReference type="GO" id="GO:0016747">
    <property type="term" value="F:acyltransferase activity, transferring groups other than amino-acyl groups"/>
    <property type="evidence" value="ECO:0007669"/>
    <property type="project" value="InterPro"/>
</dbReference>
<keyword evidence="1" id="KW-0812">Transmembrane</keyword>